<accession>A0ACA9MN40</accession>
<evidence type="ECO:0000313" key="2">
    <source>
        <dbReference type="Proteomes" id="UP000789525"/>
    </source>
</evidence>
<organism evidence="1 2">
    <name type="scientific">Acaulospora colombiana</name>
    <dbReference type="NCBI Taxonomy" id="27376"/>
    <lineage>
        <taxon>Eukaryota</taxon>
        <taxon>Fungi</taxon>
        <taxon>Fungi incertae sedis</taxon>
        <taxon>Mucoromycota</taxon>
        <taxon>Glomeromycotina</taxon>
        <taxon>Glomeromycetes</taxon>
        <taxon>Diversisporales</taxon>
        <taxon>Acaulosporaceae</taxon>
        <taxon>Acaulospora</taxon>
    </lineage>
</organism>
<dbReference type="EMBL" id="CAJVPT010013520">
    <property type="protein sequence ID" value="CAG8596482.1"/>
    <property type="molecule type" value="Genomic_DNA"/>
</dbReference>
<evidence type="ECO:0000313" key="1">
    <source>
        <dbReference type="EMBL" id="CAG8596482.1"/>
    </source>
</evidence>
<name>A0ACA9MN40_9GLOM</name>
<dbReference type="Proteomes" id="UP000789525">
    <property type="component" value="Unassembled WGS sequence"/>
</dbReference>
<keyword evidence="2" id="KW-1185">Reference proteome</keyword>
<sequence length="95" mass="11062">MAHIRTHKNPVLIKVKSETLINDQEALQGIARYTASEAVKSLPQKKFDDIYRLKEHLSTRDNKRKAVTRFFPGIISDIENRKRTYDLEGDGNYEE</sequence>
<comment type="caution">
    <text evidence="1">The sequence shown here is derived from an EMBL/GenBank/DDBJ whole genome shotgun (WGS) entry which is preliminary data.</text>
</comment>
<proteinExistence type="predicted"/>
<gene>
    <name evidence="1" type="ORF">ACOLOM_LOCUS6520</name>
</gene>
<reference evidence="1" key="1">
    <citation type="submission" date="2021-06" db="EMBL/GenBank/DDBJ databases">
        <authorList>
            <person name="Kallberg Y."/>
            <person name="Tangrot J."/>
            <person name="Rosling A."/>
        </authorList>
    </citation>
    <scope>NUCLEOTIDE SEQUENCE</scope>
    <source>
        <strain evidence="1">CL356</strain>
    </source>
</reference>
<feature type="non-terminal residue" evidence="1">
    <location>
        <position position="95"/>
    </location>
</feature>
<protein>
    <submittedName>
        <fullName evidence="1">16278_t:CDS:1</fullName>
    </submittedName>
</protein>